<comment type="caution">
    <text evidence="1">The sequence shown here is derived from an EMBL/GenBank/DDBJ whole genome shotgun (WGS) entry which is preliminary data.</text>
</comment>
<keyword evidence="2" id="KW-1185">Reference proteome</keyword>
<dbReference type="EMBL" id="MU273549">
    <property type="protein sequence ID" value="KAI0032330.1"/>
    <property type="molecule type" value="Genomic_DNA"/>
</dbReference>
<evidence type="ECO:0000313" key="2">
    <source>
        <dbReference type="Proteomes" id="UP000814128"/>
    </source>
</evidence>
<proteinExistence type="predicted"/>
<gene>
    <name evidence="1" type="ORF">K488DRAFT_78529</name>
</gene>
<evidence type="ECO:0000313" key="1">
    <source>
        <dbReference type="EMBL" id="KAI0032330.1"/>
    </source>
</evidence>
<dbReference type="Proteomes" id="UP000814128">
    <property type="component" value="Unassembled WGS sequence"/>
</dbReference>
<name>A0ACB8QKZ4_9AGAM</name>
<organism evidence="1 2">
    <name type="scientific">Vararia minispora EC-137</name>
    <dbReference type="NCBI Taxonomy" id="1314806"/>
    <lineage>
        <taxon>Eukaryota</taxon>
        <taxon>Fungi</taxon>
        <taxon>Dikarya</taxon>
        <taxon>Basidiomycota</taxon>
        <taxon>Agaricomycotina</taxon>
        <taxon>Agaricomycetes</taxon>
        <taxon>Russulales</taxon>
        <taxon>Lachnocladiaceae</taxon>
        <taxon>Vararia</taxon>
    </lineage>
</organism>
<reference evidence="1" key="2">
    <citation type="journal article" date="2022" name="New Phytol.">
        <title>Evolutionary transition to the ectomycorrhizal habit in the genomes of a hyperdiverse lineage of mushroom-forming fungi.</title>
        <authorList>
            <person name="Looney B."/>
            <person name="Miyauchi S."/>
            <person name="Morin E."/>
            <person name="Drula E."/>
            <person name="Courty P.E."/>
            <person name="Kohler A."/>
            <person name="Kuo A."/>
            <person name="LaButti K."/>
            <person name="Pangilinan J."/>
            <person name="Lipzen A."/>
            <person name="Riley R."/>
            <person name="Andreopoulos W."/>
            <person name="He G."/>
            <person name="Johnson J."/>
            <person name="Nolan M."/>
            <person name="Tritt A."/>
            <person name="Barry K.W."/>
            <person name="Grigoriev I.V."/>
            <person name="Nagy L.G."/>
            <person name="Hibbett D."/>
            <person name="Henrissat B."/>
            <person name="Matheny P.B."/>
            <person name="Labbe J."/>
            <person name="Martin F.M."/>
        </authorList>
    </citation>
    <scope>NUCLEOTIDE SEQUENCE</scope>
    <source>
        <strain evidence="1">EC-137</strain>
    </source>
</reference>
<protein>
    <submittedName>
        <fullName evidence="1">Uncharacterized protein</fullName>
    </submittedName>
</protein>
<reference evidence="1" key="1">
    <citation type="submission" date="2021-02" db="EMBL/GenBank/DDBJ databases">
        <authorList>
            <consortium name="DOE Joint Genome Institute"/>
            <person name="Ahrendt S."/>
            <person name="Looney B.P."/>
            <person name="Miyauchi S."/>
            <person name="Morin E."/>
            <person name="Drula E."/>
            <person name="Courty P.E."/>
            <person name="Chicoki N."/>
            <person name="Fauchery L."/>
            <person name="Kohler A."/>
            <person name="Kuo A."/>
            <person name="Labutti K."/>
            <person name="Pangilinan J."/>
            <person name="Lipzen A."/>
            <person name="Riley R."/>
            <person name="Andreopoulos W."/>
            <person name="He G."/>
            <person name="Johnson J."/>
            <person name="Barry K.W."/>
            <person name="Grigoriev I.V."/>
            <person name="Nagy L."/>
            <person name="Hibbett D."/>
            <person name="Henrissat B."/>
            <person name="Matheny P.B."/>
            <person name="Labbe J."/>
            <person name="Martin F."/>
        </authorList>
    </citation>
    <scope>NUCLEOTIDE SEQUENCE</scope>
    <source>
        <strain evidence="1">EC-137</strain>
    </source>
</reference>
<sequence>MSESPDIPIVRPQTEIEKQLVLPLDPTAFHPSARELEFLKHAISQDEHEIKNRAEEVQKDEKHPYPCLRGFHHVALMMSANKTYPLVLEKGRADPEALFLDVGCCMGTDVRKLLHDGFPGAQVLACDLLPDFIALGHKLYRDKDICPVHFFAADMYEIPLVAPIEPPIPSNVPLGEIKKMSDLLGRLSFVYGGALFHLWDESTQHALALRFALLLRVDKPAIIFGRHQALPEPGYIDDGIKRVRYGHSPESWIRMWKTVFKTIYGPDFALERVRVNTEMISGPPKLLPSPVPLHYMMYWSVEVSA</sequence>
<accession>A0ACB8QKZ4</accession>